<evidence type="ECO:0000313" key="5">
    <source>
        <dbReference type="EMBL" id="TQN68982.1"/>
    </source>
</evidence>
<dbReference type="GO" id="GO:0016906">
    <property type="term" value="F:sterol 3-beta-glucosyltransferase activity"/>
    <property type="evidence" value="ECO:0007669"/>
    <property type="project" value="UniProtKB-ARBA"/>
</dbReference>
<evidence type="ECO:0000256" key="2">
    <source>
        <dbReference type="SAM" id="MobiDB-lite"/>
    </source>
</evidence>
<gene>
    <name evidence="5" type="primary">UGT80A2-2</name>
    <name evidence="5" type="ORF">CSHISOI_06480</name>
</gene>
<feature type="domain" description="Glycosyltransferase family 28 N-terminal" evidence="3">
    <location>
        <begin position="31"/>
        <end position="91"/>
    </location>
</feature>
<feature type="domain" description="Erythromycin biosynthesis protein CIII-like C-terminal" evidence="4">
    <location>
        <begin position="337"/>
        <end position="452"/>
    </location>
</feature>
<evidence type="ECO:0000313" key="6">
    <source>
        <dbReference type="Proteomes" id="UP000326340"/>
    </source>
</evidence>
<feature type="compositionally biased region" description="Basic and acidic residues" evidence="2">
    <location>
        <begin position="826"/>
        <end position="835"/>
    </location>
</feature>
<feature type="region of interest" description="Disordered" evidence="2">
    <location>
        <begin position="691"/>
        <end position="952"/>
    </location>
</feature>
<dbReference type="InterPro" id="IPR002213">
    <property type="entry name" value="UDP_glucos_trans"/>
</dbReference>
<dbReference type="InterPro" id="IPR010610">
    <property type="entry name" value="EryCIII-like_C"/>
</dbReference>
<organism evidence="5 6">
    <name type="scientific">Colletotrichum shisoi</name>
    <dbReference type="NCBI Taxonomy" id="2078593"/>
    <lineage>
        <taxon>Eukaryota</taxon>
        <taxon>Fungi</taxon>
        <taxon>Dikarya</taxon>
        <taxon>Ascomycota</taxon>
        <taxon>Pezizomycotina</taxon>
        <taxon>Sordariomycetes</taxon>
        <taxon>Hypocreomycetidae</taxon>
        <taxon>Glomerellales</taxon>
        <taxon>Glomerellaceae</taxon>
        <taxon>Colletotrichum</taxon>
        <taxon>Colletotrichum destructivum species complex</taxon>
    </lineage>
</organism>
<dbReference type="Gene3D" id="3.40.50.2000">
    <property type="entry name" value="Glycogen Phosphorylase B"/>
    <property type="match status" value="2"/>
</dbReference>
<dbReference type="Proteomes" id="UP000326340">
    <property type="component" value="Unassembled WGS sequence"/>
</dbReference>
<sequence>MSVAANKFDAGAPGAPGASYADAAPPMRLNIVILFMGSRGDLQPSLAVAALLQRRHGHRVRIASHPPYRAAIEAAGVEFRSIGRTDIKTMMERRLLPREELNKLVPVIKEEFREMGERWWAACVDGPDEEVDGDSDSDEGTFVADLVVSTMIPYNQTSAAALLGVPLHLFGMNPRIYSKEVPHSQAGWALKNPSRAKNALSWWFQDLIFLQTMKSVINDVRVNRMGLEPMSPAWWLSQYNRMGVPCTYLWSPRLLPRPTDWPDNVDVAGFVFAGVPDGYVPPAELVAFLEAEATPPVYVGFGSMSFANAQGVFEGIIEALERVGVRAVVARGWANLEGLNGPAEHVFVVDDAPHAWLFPRVRAVVCHGGSGTTAMALRSGRPTLVVPVAGDQPLWASRVVAVGCGPDAGFGMAEITGERFEKAFRELLEPQYAAAAERLAEGLKGERLGEEVCVERILETLSVYEREGRCLVYDGRPAVWKTDGGEGLSAVAAHVLVENGRVGRGELSALNLVKWPDLVSPGDPVSGLFLGLGQVFGSVAEDGKRGHIGKMGLHILRAPLTVLAAVPFGLFNLLDFVLYKLASPFEPRLYASNPRLYTYAQMLSFLVSAPLVELMSIVTQPPVLARRHRGTARVVAEVPLGIARTLLASLNVVVGLAGITLRRLEIACARAMGERPRGDVVAEARNDLRDDHDSARLKSPTTKTRSFRLTFMTQPPPSTPTPRRFLLSKRPPASQQQTPGTGPQVFSGSQRFQTTPRFAPTSATQRPPSTPVFPGTLRPSRNRDPIHDALDSSPPVAPASATRSAVGTGTQRHKNKIEIDSDIESESQHEQEEHLPPPATFRSFDSIEVESEPPSALQSEIEERTPKRRRISVSPAPSWYDDAEEDVNMSLHDDRAMKGSGHDDEDEELPDAEDEHPPDLDAPNGDEEDLGIPDRHERGAPKTQPTFHRAPRFKVSEAEAARQEGLPPAFSPQRRGAKYVAGGLAAELQAWLAEVKGWSGSDRPADLVMTIVVDELRAGNRMYLIRGRRIVESEGANEEIAARLMLAGEGRLTGLGQKASVVVGSTIAVSQPAWEVELEGTRWIAACDWTVS</sequence>
<dbReference type="PANTHER" id="PTHR48050:SF13">
    <property type="entry name" value="STEROL 3-BETA-GLUCOSYLTRANSFERASE UGT80A2"/>
    <property type="match status" value="1"/>
</dbReference>
<feature type="compositionally biased region" description="Basic and acidic residues" evidence="2">
    <location>
        <begin position="891"/>
        <end position="902"/>
    </location>
</feature>
<dbReference type="Pfam" id="PF06722">
    <property type="entry name" value="EryCIII-like_C"/>
    <property type="match status" value="1"/>
</dbReference>
<feature type="compositionally biased region" description="Basic and acidic residues" evidence="2">
    <location>
        <begin position="781"/>
        <end position="790"/>
    </location>
</feature>
<dbReference type="AlphaFoldDB" id="A0A5Q4BPQ3"/>
<evidence type="ECO:0000256" key="1">
    <source>
        <dbReference type="ARBA" id="ARBA00022679"/>
    </source>
</evidence>
<accession>A0A5Q4BPQ3</accession>
<feature type="compositionally biased region" description="Acidic residues" evidence="2">
    <location>
        <begin position="903"/>
        <end position="916"/>
    </location>
</feature>
<dbReference type="Pfam" id="PF03033">
    <property type="entry name" value="Glyco_transf_28"/>
    <property type="match status" value="1"/>
</dbReference>
<evidence type="ECO:0000259" key="3">
    <source>
        <dbReference type="Pfam" id="PF03033"/>
    </source>
</evidence>
<keyword evidence="6" id="KW-1185">Reference proteome</keyword>
<dbReference type="InterPro" id="IPR004276">
    <property type="entry name" value="GlycoTrans_28_N"/>
</dbReference>
<keyword evidence="1 5" id="KW-0808">Transferase</keyword>
<dbReference type="CDD" id="cd03784">
    <property type="entry name" value="GT1_Gtf-like"/>
    <property type="match status" value="1"/>
</dbReference>
<dbReference type="EMBL" id="PUHP01000596">
    <property type="protein sequence ID" value="TQN68982.1"/>
    <property type="molecule type" value="Genomic_DNA"/>
</dbReference>
<dbReference type="FunFam" id="3.40.50.2000:FF:000009">
    <property type="entry name" value="Sterol 3-beta-glucosyltransferase UGT80A2"/>
    <property type="match status" value="1"/>
</dbReference>
<reference evidence="5 6" key="1">
    <citation type="journal article" date="2019" name="Sci. Rep.">
        <title>Colletotrichum shisoi sp. nov., an anthracnose pathogen of Perilla frutescens in Japan: molecular phylogenetic, morphological and genomic evidence.</title>
        <authorList>
            <person name="Gan P."/>
            <person name="Tsushima A."/>
            <person name="Hiroyama R."/>
            <person name="Narusaka M."/>
            <person name="Takano Y."/>
            <person name="Narusaka Y."/>
            <person name="Kawaradani M."/>
            <person name="Damm U."/>
            <person name="Shirasu K."/>
        </authorList>
    </citation>
    <scope>NUCLEOTIDE SEQUENCE [LARGE SCALE GENOMIC DNA]</scope>
    <source>
        <strain evidence="5 6">PG-2018a</strain>
    </source>
</reference>
<evidence type="ECO:0000259" key="4">
    <source>
        <dbReference type="Pfam" id="PF06722"/>
    </source>
</evidence>
<dbReference type="SUPFAM" id="SSF53756">
    <property type="entry name" value="UDP-Glycosyltransferase/glycogen phosphorylase"/>
    <property type="match status" value="1"/>
</dbReference>
<dbReference type="InterPro" id="IPR050426">
    <property type="entry name" value="Glycosyltransferase_28"/>
</dbReference>
<comment type="caution">
    <text evidence="5">The sequence shown here is derived from an EMBL/GenBank/DDBJ whole genome shotgun (WGS) entry which is preliminary data.</text>
</comment>
<dbReference type="PANTHER" id="PTHR48050">
    <property type="entry name" value="STEROL 3-BETA-GLUCOSYLTRANSFERASE"/>
    <property type="match status" value="1"/>
</dbReference>
<feature type="compositionally biased region" description="Polar residues" evidence="2">
    <location>
        <begin position="801"/>
        <end position="810"/>
    </location>
</feature>
<dbReference type="GO" id="GO:0005975">
    <property type="term" value="P:carbohydrate metabolic process"/>
    <property type="evidence" value="ECO:0007669"/>
    <property type="project" value="InterPro"/>
</dbReference>
<feature type="compositionally biased region" description="Polar residues" evidence="2">
    <location>
        <begin position="733"/>
        <end position="767"/>
    </location>
</feature>
<name>A0A5Q4BPQ3_9PEZI</name>
<protein>
    <submittedName>
        <fullName evidence="5">Sterol 3-beta-glucosyltransferase UGT80A2</fullName>
    </submittedName>
</protein>
<dbReference type="OrthoDB" id="5835829at2759"/>
<proteinExistence type="predicted"/>